<organism evidence="2 3">
    <name type="scientific">Haloechinothrix aidingensis</name>
    <dbReference type="NCBI Taxonomy" id="2752311"/>
    <lineage>
        <taxon>Bacteria</taxon>
        <taxon>Bacillati</taxon>
        <taxon>Actinomycetota</taxon>
        <taxon>Actinomycetes</taxon>
        <taxon>Pseudonocardiales</taxon>
        <taxon>Pseudonocardiaceae</taxon>
        <taxon>Haloechinothrix</taxon>
    </lineage>
</organism>
<keyword evidence="3" id="KW-1185">Reference proteome</keyword>
<keyword evidence="1" id="KW-0812">Transmembrane</keyword>
<reference evidence="2 3" key="1">
    <citation type="submission" date="2020-07" db="EMBL/GenBank/DDBJ databases">
        <title>Genome of Haloechinothrix sp.</title>
        <authorList>
            <person name="Tang S.-K."/>
            <person name="Yang L."/>
            <person name="Zhu W.-Y."/>
        </authorList>
    </citation>
    <scope>NUCLEOTIDE SEQUENCE [LARGE SCALE GENOMIC DNA]</scope>
    <source>
        <strain evidence="2 3">YIM 98757</strain>
    </source>
</reference>
<evidence type="ECO:0000313" key="3">
    <source>
        <dbReference type="Proteomes" id="UP000582974"/>
    </source>
</evidence>
<comment type="caution">
    <text evidence="2">The sequence shown here is derived from an EMBL/GenBank/DDBJ whole genome shotgun (WGS) entry which is preliminary data.</text>
</comment>
<feature type="transmembrane region" description="Helical" evidence="1">
    <location>
        <begin position="12"/>
        <end position="34"/>
    </location>
</feature>
<evidence type="ECO:0000256" key="1">
    <source>
        <dbReference type="SAM" id="Phobius"/>
    </source>
</evidence>
<dbReference type="AlphaFoldDB" id="A0A838AAL9"/>
<gene>
    <name evidence="2" type="ORF">H0B56_12055</name>
</gene>
<sequence length="95" mass="10636">MRLVGIPWIDTLVVAAIVVTAIATLAVKPGIAAWRMARRVSRFLDQWEGTQERADVPERDRRPGIPDRLTDLEHQVGPLTERLDAVEQRLGNDVA</sequence>
<name>A0A838AAL9_9PSEU</name>
<proteinExistence type="predicted"/>
<keyword evidence="1" id="KW-0472">Membrane</keyword>
<evidence type="ECO:0000313" key="2">
    <source>
        <dbReference type="EMBL" id="MBA0126275.1"/>
    </source>
</evidence>
<dbReference type="EMBL" id="JACCKD010000004">
    <property type="protein sequence ID" value="MBA0126275.1"/>
    <property type="molecule type" value="Genomic_DNA"/>
</dbReference>
<protein>
    <submittedName>
        <fullName evidence="2">Uncharacterized protein</fullName>
    </submittedName>
</protein>
<dbReference type="Proteomes" id="UP000582974">
    <property type="component" value="Unassembled WGS sequence"/>
</dbReference>
<keyword evidence="1" id="KW-1133">Transmembrane helix</keyword>
<accession>A0A838AAL9</accession>
<dbReference type="RefSeq" id="WP_180893114.1">
    <property type="nucleotide sequence ID" value="NZ_JACCKD010000004.1"/>
</dbReference>